<dbReference type="OrthoDB" id="4848716at2759"/>
<dbReference type="Proteomes" id="UP000027238">
    <property type="component" value="Unassembled WGS sequence"/>
</dbReference>
<evidence type="ECO:0000313" key="4">
    <source>
        <dbReference type="Proteomes" id="UP000027238"/>
    </source>
</evidence>
<feature type="region of interest" description="Disordered" evidence="2">
    <location>
        <begin position="202"/>
        <end position="267"/>
    </location>
</feature>
<keyword evidence="1" id="KW-0175">Coiled coil</keyword>
<gene>
    <name evidence="3" type="ORF">CSUB01_12369</name>
</gene>
<protein>
    <submittedName>
        <fullName evidence="3">Uncharacterized protein</fullName>
    </submittedName>
</protein>
<proteinExistence type="predicted"/>
<reference evidence="4" key="1">
    <citation type="journal article" date="2014" name="Genome Announc.">
        <title>Draft genome sequence of Colletotrichum sublineola, a destructive pathogen of cultivated sorghum.</title>
        <authorList>
            <person name="Baroncelli R."/>
            <person name="Sanz-Martin J.M."/>
            <person name="Rech G.E."/>
            <person name="Sukno S.A."/>
            <person name="Thon M.R."/>
        </authorList>
    </citation>
    <scope>NUCLEOTIDE SEQUENCE [LARGE SCALE GENOMIC DNA]</scope>
    <source>
        <strain evidence="4">TX430BB</strain>
    </source>
</reference>
<dbReference type="HOGENOM" id="CLU_043553_0_0_1"/>
<dbReference type="EMBL" id="JMSE01000122">
    <property type="protein sequence ID" value="KDN71795.1"/>
    <property type="molecule type" value="Genomic_DNA"/>
</dbReference>
<keyword evidence="4" id="KW-1185">Reference proteome</keyword>
<dbReference type="AlphaFoldDB" id="A0A066Y0R3"/>
<organism evidence="3 4">
    <name type="scientific">Colletotrichum sublineola</name>
    <name type="common">Sorghum anthracnose fungus</name>
    <dbReference type="NCBI Taxonomy" id="1173701"/>
    <lineage>
        <taxon>Eukaryota</taxon>
        <taxon>Fungi</taxon>
        <taxon>Dikarya</taxon>
        <taxon>Ascomycota</taxon>
        <taxon>Pezizomycotina</taxon>
        <taxon>Sordariomycetes</taxon>
        <taxon>Hypocreomycetidae</taxon>
        <taxon>Glomerellales</taxon>
        <taxon>Glomerellaceae</taxon>
        <taxon>Colletotrichum</taxon>
        <taxon>Colletotrichum graminicola species complex</taxon>
    </lineage>
</organism>
<sequence length="494" mass="55841">MSSSLPDLVVPEVVAVREHHNRPPEIIPLQFQLLVRCSRQGSVLFRLTLSLTHGAASTTETIIYLHVTADSILSLNRTEHIKTHASQTAPWLENVFERLNGMRSIACLQFQLRSGKGMQLVVPVDFDIDQISSDTARSTFEWAESLAVASSFSLCFRHNVLPRKNYLMYQEAISRLLTDDLRRAYMNMRDLKRLYKGNGGKVHRPYYHDSSPTRKRCSSPAPATPASCGTGSTLPFETVPRREHESPPPYNECLNEGQSPRATPGAAATAVIDEGPAGGVAPPEYGDAKHQHNDVLDPFQGTLPCGSDDADKHPSTKRKRSLIDVCTTSTSARSVSRTEKIPRYRSVDPDQSYVAHMLEFQQQQIRLLQEQNKLQDQRIEKLENLLEKEQRRAQDLEKRIDELEGDWSILDKRQEQTDDAIENVCVVVHELEDKCEELEKSIPDVCEEFNDLKENMIGMLGDKCKPCEDMVKDIGEYVKAETDEIKRKICQALQ</sequence>
<accession>A0A066Y0R3</accession>
<feature type="region of interest" description="Disordered" evidence="2">
    <location>
        <begin position="301"/>
        <end position="321"/>
    </location>
</feature>
<feature type="coiled-coil region" evidence="1">
    <location>
        <begin position="358"/>
        <end position="455"/>
    </location>
</feature>
<comment type="caution">
    <text evidence="3">The sequence shown here is derived from an EMBL/GenBank/DDBJ whole genome shotgun (WGS) entry which is preliminary data.</text>
</comment>
<dbReference type="OMA" id="ARSTFEW"/>
<dbReference type="SUPFAM" id="SSF57997">
    <property type="entry name" value="Tropomyosin"/>
    <property type="match status" value="1"/>
</dbReference>
<evidence type="ECO:0000256" key="2">
    <source>
        <dbReference type="SAM" id="MobiDB-lite"/>
    </source>
</evidence>
<name>A0A066Y0R3_COLSU</name>
<evidence type="ECO:0000313" key="3">
    <source>
        <dbReference type="EMBL" id="KDN71795.1"/>
    </source>
</evidence>
<dbReference type="STRING" id="1173701.A0A066Y0R3"/>
<evidence type="ECO:0000256" key="1">
    <source>
        <dbReference type="SAM" id="Coils"/>
    </source>
</evidence>